<dbReference type="Proteomes" id="UP000269396">
    <property type="component" value="Unassembled WGS sequence"/>
</dbReference>
<proteinExistence type="predicted"/>
<gene>
    <name evidence="1" type="ORF">SMTD_LOCUS7779</name>
</gene>
<evidence type="ECO:0000313" key="2">
    <source>
        <dbReference type="Proteomes" id="UP000269396"/>
    </source>
</evidence>
<organism evidence="1 2">
    <name type="scientific">Schistosoma mattheei</name>
    <dbReference type="NCBI Taxonomy" id="31246"/>
    <lineage>
        <taxon>Eukaryota</taxon>
        <taxon>Metazoa</taxon>
        <taxon>Spiralia</taxon>
        <taxon>Lophotrochozoa</taxon>
        <taxon>Platyhelminthes</taxon>
        <taxon>Trematoda</taxon>
        <taxon>Digenea</taxon>
        <taxon>Strigeidida</taxon>
        <taxon>Schistosomatoidea</taxon>
        <taxon>Schistosomatidae</taxon>
        <taxon>Schistosoma</taxon>
    </lineage>
</organism>
<dbReference type="EMBL" id="UZAL01028460">
    <property type="protein sequence ID" value="VDP41402.1"/>
    <property type="molecule type" value="Genomic_DNA"/>
</dbReference>
<evidence type="ECO:0000313" key="1">
    <source>
        <dbReference type="EMBL" id="VDP41402.1"/>
    </source>
</evidence>
<dbReference type="AlphaFoldDB" id="A0A3P8CRC6"/>
<protein>
    <submittedName>
        <fullName evidence="1">Uncharacterized protein</fullName>
    </submittedName>
</protein>
<sequence length="46" mass="5152">MPVLFLREPMLPDGFDPVSYSFTYRNVTTELSGPISNSLVFIISLS</sequence>
<name>A0A3P8CRC6_9TREM</name>
<reference evidence="1 2" key="1">
    <citation type="submission" date="2018-11" db="EMBL/GenBank/DDBJ databases">
        <authorList>
            <consortium name="Pathogen Informatics"/>
        </authorList>
    </citation>
    <scope>NUCLEOTIDE SEQUENCE [LARGE SCALE GENOMIC DNA]</scope>
    <source>
        <strain>Denwood</strain>
        <strain evidence="2">Zambia</strain>
    </source>
</reference>
<keyword evidence="2" id="KW-1185">Reference proteome</keyword>
<accession>A0A3P8CRC6</accession>